<dbReference type="AlphaFoldDB" id="Q0UTM0"/>
<proteinExistence type="predicted"/>
<organism evidence="1 2">
    <name type="scientific">Phaeosphaeria nodorum (strain SN15 / ATCC MYA-4574 / FGSC 10173)</name>
    <name type="common">Glume blotch fungus</name>
    <name type="synonym">Parastagonospora nodorum</name>
    <dbReference type="NCBI Taxonomy" id="321614"/>
    <lineage>
        <taxon>Eukaryota</taxon>
        <taxon>Fungi</taxon>
        <taxon>Dikarya</taxon>
        <taxon>Ascomycota</taxon>
        <taxon>Pezizomycotina</taxon>
        <taxon>Dothideomycetes</taxon>
        <taxon>Pleosporomycetidae</taxon>
        <taxon>Pleosporales</taxon>
        <taxon>Pleosporineae</taxon>
        <taxon>Phaeosphaeriaceae</taxon>
        <taxon>Parastagonospora</taxon>
    </lineage>
</organism>
<dbReference type="InParanoid" id="Q0UTM0"/>
<gene>
    <name evidence="1" type="ORF">SNOG_04894</name>
</gene>
<evidence type="ECO:0000313" key="1">
    <source>
        <dbReference type="EMBL" id="EAT87285.1"/>
    </source>
</evidence>
<sequence length="155" mass="16964">MAVVDPLPPGDIDGYTASKRARENTRPSNVMAHLLHFSKEFLAVPDLSGVEGSFDLIPCGTAASSIVRGVLGLAYGVRRIRFSHLGGSKQVAVHNLREVFIEELGSREGNIGLKEWLDLARQAGMGSEMIHIFEEVGEHVKSLVFPEVERSRDLV</sequence>
<dbReference type="EMBL" id="CH445331">
    <property type="protein sequence ID" value="EAT87285.1"/>
    <property type="molecule type" value="Genomic_DNA"/>
</dbReference>
<evidence type="ECO:0000313" key="2">
    <source>
        <dbReference type="Proteomes" id="UP000001055"/>
    </source>
</evidence>
<dbReference type="GeneID" id="5972182"/>
<name>Q0UTM0_PHANO</name>
<accession>Q0UTM0</accession>
<dbReference type="VEuPathDB" id="FungiDB:JI435_048940"/>
<dbReference type="KEGG" id="pno:SNOG_04894"/>
<protein>
    <submittedName>
        <fullName evidence="1">Uncharacterized protein</fullName>
    </submittedName>
</protein>
<dbReference type="RefSeq" id="XP_001795307.1">
    <property type="nucleotide sequence ID" value="XM_001795255.1"/>
</dbReference>
<dbReference type="Proteomes" id="UP000001055">
    <property type="component" value="Unassembled WGS sequence"/>
</dbReference>
<reference evidence="2" key="1">
    <citation type="journal article" date="2007" name="Plant Cell">
        <title>Dothideomycete-plant interactions illuminated by genome sequencing and EST analysis of the wheat pathogen Stagonospora nodorum.</title>
        <authorList>
            <person name="Hane J.K."/>
            <person name="Lowe R.G."/>
            <person name="Solomon P.S."/>
            <person name="Tan K.C."/>
            <person name="Schoch C.L."/>
            <person name="Spatafora J.W."/>
            <person name="Crous P.W."/>
            <person name="Kodira C."/>
            <person name="Birren B.W."/>
            <person name="Galagan J.E."/>
            <person name="Torriani S.F."/>
            <person name="McDonald B.A."/>
            <person name="Oliver R.P."/>
        </authorList>
    </citation>
    <scope>NUCLEOTIDE SEQUENCE [LARGE SCALE GENOMIC DNA]</scope>
    <source>
        <strain evidence="2">SN15 / ATCC MYA-4574 / FGSC 10173</strain>
    </source>
</reference>